<sequence>MNNDVKDRTISWLEQSQERGSFVGHEEAVKDFRSCSEKEIEYYFCEWFFTDALIDDLSKEELNKCYSKEMAELKRMGMI</sequence>
<dbReference type="AlphaFoldDB" id="A0AAP7IFE2"/>
<accession>A0AAP7IFE2</accession>
<name>A0AAP7IFE2_9STAP</name>
<evidence type="ECO:0000313" key="2">
    <source>
        <dbReference type="Proteomes" id="UP000095464"/>
    </source>
</evidence>
<proteinExistence type="predicted"/>
<reference evidence="2" key="1">
    <citation type="submission" date="2015-11" db="EMBL/GenBank/DDBJ databases">
        <title>Genomic diversity of Staphylococcus saprophyticus strains from urinary tract infections, animal surfaces, and fermented foods.</title>
        <authorList>
            <person name="Wolfe B.E."/>
        </authorList>
    </citation>
    <scope>NUCLEOTIDE SEQUENCE [LARGE SCALE GENOMIC DNA]</scope>
    <source>
        <strain evidence="2">738_7</strain>
    </source>
</reference>
<dbReference type="EMBL" id="LNPX01000001">
    <property type="protein sequence ID" value="OEK59123.1"/>
    <property type="molecule type" value="Genomic_DNA"/>
</dbReference>
<evidence type="ECO:0000313" key="1">
    <source>
        <dbReference type="EMBL" id="OEK59123.1"/>
    </source>
</evidence>
<gene>
    <name evidence="1" type="ORF">ASS94_00215</name>
</gene>
<organism evidence="1 2">
    <name type="scientific">Staphylococcus equorum</name>
    <dbReference type="NCBI Taxonomy" id="246432"/>
    <lineage>
        <taxon>Bacteria</taxon>
        <taxon>Bacillati</taxon>
        <taxon>Bacillota</taxon>
        <taxon>Bacilli</taxon>
        <taxon>Bacillales</taxon>
        <taxon>Staphylococcaceae</taxon>
        <taxon>Staphylococcus</taxon>
    </lineage>
</organism>
<dbReference type="RefSeq" id="WP_069854249.1">
    <property type="nucleotide sequence ID" value="NZ_LNPX01000001.1"/>
</dbReference>
<comment type="caution">
    <text evidence="1">The sequence shown here is derived from an EMBL/GenBank/DDBJ whole genome shotgun (WGS) entry which is preliminary data.</text>
</comment>
<dbReference type="Proteomes" id="UP000095464">
    <property type="component" value="Unassembled WGS sequence"/>
</dbReference>
<protein>
    <submittedName>
        <fullName evidence="1">Uncharacterized protein</fullName>
    </submittedName>
</protein>